<dbReference type="InterPro" id="IPR011004">
    <property type="entry name" value="Trimer_LpxA-like_sf"/>
</dbReference>
<feature type="transmembrane region" description="Helical" evidence="6">
    <location>
        <begin position="26"/>
        <end position="49"/>
    </location>
</feature>
<dbReference type="Pfam" id="PF10282">
    <property type="entry name" value="Lactonase"/>
    <property type="match status" value="3"/>
</dbReference>
<evidence type="ECO:0000259" key="7">
    <source>
        <dbReference type="Pfam" id="PF01345"/>
    </source>
</evidence>
<dbReference type="GO" id="GO:0016020">
    <property type="term" value="C:membrane"/>
    <property type="evidence" value="ECO:0007669"/>
    <property type="project" value="UniProtKB-SubCell"/>
</dbReference>
<comment type="similarity">
    <text evidence="2">Belongs to the cycloisomerase 2 family.</text>
</comment>
<dbReference type="SUPFAM" id="SSF69179">
    <property type="entry name" value="Integrin domains"/>
    <property type="match status" value="1"/>
</dbReference>
<evidence type="ECO:0000256" key="4">
    <source>
        <dbReference type="ARBA" id="ARBA00023136"/>
    </source>
</evidence>
<dbReference type="SUPFAM" id="SSF50969">
    <property type="entry name" value="YVTN repeat-like/Quinoprotein amine dehydrogenase"/>
    <property type="match status" value="1"/>
</dbReference>
<dbReference type="eggNOG" id="COG2706">
    <property type="taxonomic scope" value="Bacteria"/>
</dbReference>
<dbReference type="STRING" id="395493.BegalDRAFT_0070"/>
<keyword evidence="3" id="KW-0119">Carbohydrate metabolism</keyword>
<feature type="domain" description="DUF11" evidence="7">
    <location>
        <begin position="791"/>
        <end position="909"/>
    </location>
</feature>
<dbReference type="Pfam" id="PF01345">
    <property type="entry name" value="DUF11"/>
    <property type="match status" value="7"/>
</dbReference>
<dbReference type="Gene3D" id="2.60.40.10">
    <property type="entry name" value="Immunoglobulins"/>
    <property type="match status" value="1"/>
</dbReference>
<dbReference type="HOGENOM" id="CLU_229994_0_0_6"/>
<gene>
    <name evidence="8" type="ORF">BegalDRAFT_0070</name>
</gene>
<name>I3CBK2_9GAMM</name>
<feature type="domain" description="DUF11" evidence="7">
    <location>
        <begin position="1399"/>
        <end position="1509"/>
    </location>
</feature>
<keyword evidence="4 6" id="KW-0472">Membrane</keyword>
<dbReference type="InterPro" id="IPR011048">
    <property type="entry name" value="Haem_d1_sf"/>
</dbReference>
<dbReference type="InterPro" id="IPR028994">
    <property type="entry name" value="Integrin_alpha_N"/>
</dbReference>
<dbReference type="InterPro" id="IPR047589">
    <property type="entry name" value="DUF11_rpt"/>
</dbReference>
<dbReference type="SUPFAM" id="SSF51161">
    <property type="entry name" value="Trimeric LpxA-like enzymes"/>
    <property type="match status" value="1"/>
</dbReference>
<keyword evidence="6" id="KW-1133">Transmembrane helix</keyword>
<dbReference type="InterPro" id="IPR015943">
    <property type="entry name" value="WD40/YVTN_repeat-like_dom_sf"/>
</dbReference>
<keyword evidence="5" id="KW-0325">Glycoprotein</keyword>
<feature type="domain" description="DUF11" evidence="7">
    <location>
        <begin position="539"/>
        <end position="657"/>
    </location>
</feature>
<feature type="domain" description="DUF11" evidence="7">
    <location>
        <begin position="1518"/>
        <end position="1632"/>
    </location>
</feature>
<sequence>MIASNYLSRWTLLCAWYCTVSPRVNYFLSIFLSLWILCIAPSASALTFINAQVDGASVDGVNGLARPNGIAISPDGAFLYATGSTDNAINVFQRDTVSSATTVGQLTFVQTVTSSHIANNGLMGANAIAVSPDGKHVYVTGVTDSSLTVFTRNTATGMLSLVEVQKDGVGTVSAMQNANVVTLSPDGTRVYVTSPTDNALNVFSRDSNTGLLTLLGVQIDGVNGVNGLAGAADVKAVSDGTNTFIYVASTVDNAVSVFAKQGSSELVFLGLYQEGVNDLTGLQGANGLVFSPTNNHLYVASPTSNAVASFTRNSDGTLTPLAVYTNNVNGFTGLGGARYLATNSDGSKVYVAGFSDNTLVSLKRDTSTGLLSIDDVAKQGTTANTLTGVSAIATSGAYIYAAAYYSNAVNTFAGSNENLQITAVSSTSSLSVNTAFTYTATVSNTGLAATNIVVTNTLPNGITLNTTQALPSACVAQTASSIVCSVSTLAEGQSVNFALPLTSSTTEGTLTLKSQVVSSKTTTAKSVSVNVVVETVKVDLEIIQAFASPSTIVDINTNFSYIISLQNKQNSASGVKLTATLPSEVSYVSGTQGCNGSSSASTVTCNLGVLDALGNASTNVTLIVKANSLSTGATTSFNVSSNNTDASTSNNTKAVTVSIVGIVAEVGTSITSDRNSVLVDENITYVITATNSGPSSTAANLQAVLAGTATISSVTAANGTCSSVTNNAFTCTIAALTSTTTGNTSTVTVVAKANALGTATLQATVTPTVYDPTTANNTATRSVTVTTPAADLGVSLTASPSPILVGNNLTYTATVTNAGPSTANTVTITQTLPTGTTIVGTPSITNGQCSVSGSTVTCTVSSLSSSVSQNSVVLTTVVKTNNSGTLSSTLNATVATPSDSNSANNTTTLATTVTQSSADLAVSAITATPDPVLVGNLISYNTTITNNGTDSATAVVLTQTLESTVSFVSTSNSNCAHNAGVITCNLGTIANAQTQTITIVAQPNGLGSIGFTAKIASDSADPNTANNTKTLTSQVTTPTTLIYVENLRDGSNAQNLQRANGVTVSPDGAYVYVSSFGSSAVSVFSRNASNAGRLTYLSSVINGVNGVTGLSGASNAVVTPDGKHLYAAGYNDNSVAVFSRNITTGALSFITSYSGLAGAFALVATDSYLYVANVNDDSITVFSRDANTGNLSLVETQRSGLLDNIVGLTLSPDGKQLLAAASVSNSINVYSRDTSTGKLSLLQTISNNANGVTGLGGVSSLTVTTDGKFAYAVSGSDNAITTFSRNAETGVLSFIEMQQDGVNGLDGLSGAFAVIASPDGNYVYVTATTDNALAVFVRNTTTGLLTLLSVLTDGVNSVDGLAGARGLALSTGGANIYTTGFNDNAVATFRISSADVSLSLQANPSGSLLVGANLSYILTVTNRGADTATGVTVRNTLPLGVSFVSANPSQGACTQASNVITCNLDSLATNNAATITLLVQTASAGKLTNTAIVGANQFDPDSTNNSATVENTAALTADLTVNMTASPDPASQYGDLTYTITLTNNDSVNTAQGIYITNVLPATTTFNTALIGTDSSACTYTENLHTVTCYLSSLPAGKTATVTIVVTTAEAGTLTNTVNVVTDTVDPTANTATLSVEVVLNIITETVDNTGKTLTNYTISSTGGVRNGSFAGTIVNQGIIYSTGTNTVEILAGAEVRGGGKLGGTINNYGTIRNMTLLAGTVINGGVLRGTIHGFPSSPALLQGVIVGANARLENVIISPNVTLDSSVVLGEGVVFQSSTNIPAGIDLTNLYPKLTDPVTGSEVVDLSTDIVAGTDLLSAINALPDLQNYGFVFTQTATGLMILPIGTDHIVVMPVSVTQANANQTAGITLNVDGSATIVTATRRVIVVQPAVEDSSALRTALGRLGVATYEYLMDGTLYMPIDSTAYFKARPALVTNLSSGTTGLIFQASPYASNVLTTLFKYGAVRQQYLYGTPVDRSQLNNVLQDIPNVQLVQLNENGTGLVQIGSRTYIVVFDYIVRKGTPSSITQLQIVADQNGDGSDDALVVYTNGDRQIIYVIPQPDVAEDIQAIPAVKNANYLVSSDAEENLLLARSSSRLYLNPTNIVQLQSVLSPSMSVYDDGHVVFITPTARQVTAQPLIQDIDVFTTGINALGFDTVIQNENGNITLRTSNPLVSSVARPATVATVPLITISNEGVSSLSYILPNLTTLRLVFRNDNGTLWQQYIYPAAKEPDNLRAFFQAMPSVQTVTFNNDGTLTVKNAQYNFSGRFDYVVTATGVPTSGIQFSSQADANGDGLSDFIVTYGNGDRQLIYRLP</sequence>
<dbReference type="InterPro" id="IPR001680">
    <property type="entry name" value="WD40_rpt"/>
</dbReference>
<dbReference type="SUPFAM" id="SSF75011">
    <property type="entry name" value="3-carboxy-cis,cis-mucoante lactonizing enzyme"/>
    <property type="match status" value="1"/>
</dbReference>
<dbReference type="InterPro" id="IPR001434">
    <property type="entry name" value="OmcB-like_DUF11"/>
</dbReference>
<dbReference type="PANTHER" id="PTHR30344">
    <property type="entry name" value="6-PHOSPHOGLUCONOLACTONASE-RELATED"/>
    <property type="match status" value="1"/>
</dbReference>
<accession>I3CBK2</accession>
<dbReference type="eggNOG" id="COG4409">
    <property type="taxonomic scope" value="Bacteria"/>
</dbReference>
<evidence type="ECO:0000313" key="8">
    <source>
        <dbReference type="EMBL" id="EIJ40995.1"/>
    </source>
</evidence>
<dbReference type="InterPro" id="IPR013783">
    <property type="entry name" value="Ig-like_fold"/>
</dbReference>
<evidence type="ECO:0000256" key="2">
    <source>
        <dbReference type="ARBA" id="ARBA00005564"/>
    </source>
</evidence>
<dbReference type="EMBL" id="JH600070">
    <property type="protein sequence ID" value="EIJ40995.1"/>
    <property type="molecule type" value="Genomic_DNA"/>
</dbReference>
<evidence type="ECO:0000256" key="3">
    <source>
        <dbReference type="ARBA" id="ARBA00022526"/>
    </source>
</evidence>
<comment type="subcellular location">
    <subcellularLocation>
        <location evidence="1">Membrane</location>
        <topology evidence="1">Single-pass membrane protein</topology>
    </subcellularLocation>
</comment>
<dbReference type="InterPro" id="IPR032695">
    <property type="entry name" value="Integrin_dom_sf"/>
</dbReference>
<dbReference type="SUPFAM" id="SSF69318">
    <property type="entry name" value="Integrin alpha N-terminal domain"/>
    <property type="match status" value="1"/>
</dbReference>
<dbReference type="InterPro" id="IPR019405">
    <property type="entry name" value="Lactonase_7-beta_prop"/>
</dbReference>
<feature type="domain" description="DUF11" evidence="7">
    <location>
        <begin position="671"/>
        <end position="782"/>
    </location>
</feature>
<keyword evidence="3" id="KW-0313">Glucose metabolism</keyword>
<keyword evidence="9" id="KW-1185">Reference proteome</keyword>
<dbReference type="InterPro" id="IPR050282">
    <property type="entry name" value="Cycloisomerase_2"/>
</dbReference>
<evidence type="ECO:0000256" key="6">
    <source>
        <dbReference type="SAM" id="Phobius"/>
    </source>
</evidence>
<dbReference type="Gene3D" id="2.130.10.10">
    <property type="entry name" value="YVTN repeat-like/Quinoprotein amine dehydrogenase"/>
    <property type="match status" value="4"/>
</dbReference>
<dbReference type="eggNOG" id="COG1361">
    <property type="taxonomic scope" value="Bacteria"/>
</dbReference>
<dbReference type="GO" id="GO:0006006">
    <property type="term" value="P:glucose metabolic process"/>
    <property type="evidence" value="ECO:0007669"/>
    <property type="project" value="UniProtKB-KW"/>
</dbReference>
<keyword evidence="6" id="KW-0812">Transmembrane</keyword>
<protein>
    <submittedName>
        <fullName evidence="8">Conserved repeat protein</fullName>
    </submittedName>
</protein>
<evidence type="ECO:0000256" key="1">
    <source>
        <dbReference type="ARBA" id="ARBA00004167"/>
    </source>
</evidence>
<dbReference type="Proteomes" id="UP000005744">
    <property type="component" value="Unassembled WGS sequence"/>
</dbReference>
<feature type="domain" description="DUF11" evidence="7">
    <location>
        <begin position="419"/>
        <end position="520"/>
    </location>
</feature>
<dbReference type="OrthoDB" id="5618952at2"/>
<dbReference type="SUPFAM" id="SSF51004">
    <property type="entry name" value="C-terminal (heme d1) domain of cytochrome cd1-nitrite reductase"/>
    <property type="match status" value="1"/>
</dbReference>
<dbReference type="GO" id="GO:0017057">
    <property type="term" value="F:6-phosphogluconolactonase activity"/>
    <property type="evidence" value="ECO:0007669"/>
    <property type="project" value="TreeGrafter"/>
</dbReference>
<dbReference type="NCBIfam" id="TIGR01451">
    <property type="entry name" value="B_ant_repeat"/>
    <property type="match status" value="5"/>
</dbReference>
<dbReference type="SMART" id="SM00320">
    <property type="entry name" value="WD40"/>
    <property type="match status" value="7"/>
</dbReference>
<dbReference type="InterPro" id="IPR011044">
    <property type="entry name" value="Quino_amine_DH_bsu"/>
</dbReference>
<dbReference type="PANTHER" id="PTHR30344:SF1">
    <property type="entry name" value="6-PHOSPHOGLUCONOLACTONASE"/>
    <property type="match status" value="1"/>
</dbReference>
<dbReference type="Gene3D" id="2.60.40.1170">
    <property type="entry name" value="Mu homology domain, subdomain B"/>
    <property type="match status" value="1"/>
</dbReference>
<evidence type="ECO:0000313" key="9">
    <source>
        <dbReference type="Proteomes" id="UP000005744"/>
    </source>
</evidence>
<evidence type="ECO:0000256" key="5">
    <source>
        <dbReference type="ARBA" id="ARBA00023180"/>
    </source>
</evidence>
<feature type="domain" description="DUF11" evidence="7">
    <location>
        <begin position="919"/>
        <end position="1032"/>
    </location>
</feature>
<proteinExistence type="inferred from homology"/>
<organism evidence="8 9">
    <name type="scientific">Beggiatoa alba B18LD</name>
    <dbReference type="NCBI Taxonomy" id="395493"/>
    <lineage>
        <taxon>Bacteria</taxon>
        <taxon>Pseudomonadati</taxon>
        <taxon>Pseudomonadota</taxon>
        <taxon>Gammaproteobacteria</taxon>
        <taxon>Thiotrichales</taxon>
        <taxon>Thiotrichaceae</taxon>
        <taxon>Beggiatoa</taxon>
    </lineage>
</organism>
<reference evidence="8 9" key="1">
    <citation type="submission" date="2011-11" db="EMBL/GenBank/DDBJ databases">
        <title>Improved High-Quality Draft sequence of Beggiatoa alba B18lD.</title>
        <authorList>
            <consortium name="US DOE Joint Genome Institute"/>
            <person name="Lucas S."/>
            <person name="Han J."/>
            <person name="Lapidus A."/>
            <person name="Cheng J.-F."/>
            <person name="Goodwin L."/>
            <person name="Pitluck S."/>
            <person name="Peters L."/>
            <person name="Mikhailova N."/>
            <person name="Held B."/>
            <person name="Detter J.C."/>
            <person name="Han C."/>
            <person name="Tapia R."/>
            <person name="Land M."/>
            <person name="Hauser L."/>
            <person name="Kyrpides N."/>
            <person name="Ivanova N."/>
            <person name="Pagani I."/>
            <person name="Samuel K."/>
            <person name="Teske A."/>
            <person name="Mueller J."/>
            <person name="Woyke T."/>
        </authorList>
    </citation>
    <scope>NUCLEOTIDE SEQUENCE [LARGE SCALE GENOMIC DNA]</scope>
    <source>
        <strain evidence="8 9">B18LD</strain>
    </source>
</reference>